<dbReference type="InterPro" id="IPR033900">
    <property type="entry name" value="Gram_neg_porin_domain"/>
</dbReference>
<dbReference type="GO" id="GO:0015288">
    <property type="term" value="F:porin activity"/>
    <property type="evidence" value="ECO:0007669"/>
    <property type="project" value="UniProtKB-KW"/>
</dbReference>
<comment type="caution">
    <text evidence="13">The sequence shown here is derived from an EMBL/GenBank/DDBJ whole genome shotgun (WGS) entry which is preliminary data.</text>
</comment>
<gene>
    <name evidence="13" type="ORF">GZH52_11095</name>
</gene>
<protein>
    <submittedName>
        <fullName evidence="13">Porin</fullName>
    </submittedName>
</protein>
<proteinExistence type="predicted"/>
<keyword evidence="14" id="KW-1185">Reference proteome</keyword>
<organism evidence="13 14">
    <name type="scientific">Crenobacter caeni</name>
    <dbReference type="NCBI Taxonomy" id="2705474"/>
    <lineage>
        <taxon>Bacteria</taxon>
        <taxon>Pseudomonadati</taxon>
        <taxon>Pseudomonadota</taxon>
        <taxon>Betaproteobacteria</taxon>
        <taxon>Neisseriales</taxon>
        <taxon>Neisseriaceae</taxon>
        <taxon>Crenobacter</taxon>
    </lineage>
</organism>
<dbReference type="RefSeq" id="WP_163316521.1">
    <property type="nucleotide sequence ID" value="NZ_JAAGAA010000009.1"/>
</dbReference>
<evidence type="ECO:0000313" key="13">
    <source>
        <dbReference type="EMBL" id="NDV13329.1"/>
    </source>
</evidence>
<keyword evidence="10" id="KW-0998">Cell outer membrane</keyword>
<dbReference type="InterPro" id="IPR002299">
    <property type="entry name" value="Porin_Neis"/>
</dbReference>
<keyword evidence="8" id="KW-0626">Porin</keyword>
<dbReference type="InterPro" id="IPR050298">
    <property type="entry name" value="Gram-neg_bact_OMP"/>
</dbReference>
<evidence type="ECO:0000256" key="10">
    <source>
        <dbReference type="ARBA" id="ARBA00023237"/>
    </source>
</evidence>
<dbReference type="CDD" id="cd00342">
    <property type="entry name" value="gram_neg_porins"/>
    <property type="match status" value="1"/>
</dbReference>
<feature type="domain" description="Porin" evidence="12">
    <location>
        <begin position="7"/>
        <end position="352"/>
    </location>
</feature>
<keyword evidence="5" id="KW-0812">Transmembrane</keyword>
<dbReference type="InterPro" id="IPR001702">
    <property type="entry name" value="Porin_Gram-ve"/>
</dbReference>
<accession>A0A6B2KTK7</accession>
<evidence type="ECO:0000256" key="5">
    <source>
        <dbReference type="ARBA" id="ARBA00022692"/>
    </source>
</evidence>
<evidence type="ECO:0000259" key="12">
    <source>
        <dbReference type="Pfam" id="PF13609"/>
    </source>
</evidence>
<dbReference type="GO" id="GO:0009279">
    <property type="term" value="C:cell outer membrane"/>
    <property type="evidence" value="ECO:0007669"/>
    <property type="project" value="UniProtKB-SubCell"/>
</dbReference>
<dbReference type="InterPro" id="IPR023614">
    <property type="entry name" value="Porin_dom_sf"/>
</dbReference>
<dbReference type="GO" id="GO:0034220">
    <property type="term" value="P:monoatomic ion transmembrane transport"/>
    <property type="evidence" value="ECO:0007669"/>
    <property type="project" value="InterPro"/>
</dbReference>
<feature type="chain" id="PRO_5025672540" evidence="11">
    <location>
        <begin position="20"/>
        <end position="378"/>
    </location>
</feature>
<evidence type="ECO:0000256" key="4">
    <source>
        <dbReference type="ARBA" id="ARBA00022452"/>
    </source>
</evidence>
<evidence type="ECO:0000256" key="2">
    <source>
        <dbReference type="ARBA" id="ARBA00011233"/>
    </source>
</evidence>
<sequence>MNKKIIALAVAMLPAAAMADVVIYGEAGAALEGTKTTTAYGSSGTDGTVTKVENYNSKIGFKGSEDLGNGLKAVWQVEQKIGIDGTGGNTWATRDSFVGLSGDFGTVQLGRLSTFQNIYSNIDPWKYEAGWNGLAWDANVLESGIVPDVAAFNLGGVANYQSRMNNAIAYTTPEWSGFSARAMYSAASEKKVEGSNPYAWEIGLRYAFDAFYAQYSYTASKEASLLGAGSVEFYDGVEASFADSKSRMNYFEVGYDANGLSAAIAYVDTKLQQDGDAFEFLGETKTKQLGLNVAYTMGQFVPRFQYAHGWEVKVDGDKVDGSDYNQYVLGLDYLLSKRTKAHVSAAYIKSGDAPNENGLDGKTWLKGNTYSVGLTHLF</sequence>
<comment type="subunit">
    <text evidence="2">Homotrimer.</text>
</comment>
<keyword evidence="7" id="KW-0406">Ion transport</keyword>
<dbReference type="SUPFAM" id="SSF56935">
    <property type="entry name" value="Porins"/>
    <property type="match status" value="1"/>
</dbReference>
<evidence type="ECO:0000256" key="6">
    <source>
        <dbReference type="ARBA" id="ARBA00022729"/>
    </source>
</evidence>
<dbReference type="GO" id="GO:0046930">
    <property type="term" value="C:pore complex"/>
    <property type="evidence" value="ECO:0007669"/>
    <property type="project" value="UniProtKB-KW"/>
</dbReference>
<evidence type="ECO:0000313" key="14">
    <source>
        <dbReference type="Proteomes" id="UP000482578"/>
    </source>
</evidence>
<dbReference type="PRINTS" id="PR00182">
    <property type="entry name" value="ECOLNEIPORIN"/>
</dbReference>
<keyword evidence="3" id="KW-0813">Transport</keyword>
<dbReference type="PANTHER" id="PTHR34501">
    <property type="entry name" value="PROTEIN YDDL-RELATED"/>
    <property type="match status" value="1"/>
</dbReference>
<evidence type="ECO:0000256" key="11">
    <source>
        <dbReference type="SAM" id="SignalP"/>
    </source>
</evidence>
<evidence type="ECO:0000256" key="3">
    <source>
        <dbReference type="ARBA" id="ARBA00022448"/>
    </source>
</evidence>
<evidence type="ECO:0000256" key="8">
    <source>
        <dbReference type="ARBA" id="ARBA00023114"/>
    </source>
</evidence>
<comment type="subcellular location">
    <subcellularLocation>
        <location evidence="1">Cell outer membrane</location>
        <topology evidence="1">Multi-pass membrane protein</topology>
    </subcellularLocation>
</comment>
<feature type="signal peptide" evidence="11">
    <location>
        <begin position="1"/>
        <end position="19"/>
    </location>
</feature>
<evidence type="ECO:0000256" key="1">
    <source>
        <dbReference type="ARBA" id="ARBA00004571"/>
    </source>
</evidence>
<keyword evidence="9" id="KW-0472">Membrane</keyword>
<dbReference type="EMBL" id="JAAGAA010000009">
    <property type="protein sequence ID" value="NDV13329.1"/>
    <property type="molecule type" value="Genomic_DNA"/>
</dbReference>
<evidence type="ECO:0000256" key="7">
    <source>
        <dbReference type="ARBA" id="ARBA00023065"/>
    </source>
</evidence>
<keyword evidence="6 11" id="KW-0732">Signal</keyword>
<reference evidence="13 14" key="1">
    <citation type="submission" date="2020-02" db="EMBL/GenBank/DDBJ databases">
        <authorList>
            <person name="Yang Z."/>
        </authorList>
    </citation>
    <scope>NUCLEOTIDE SEQUENCE [LARGE SCALE GENOMIC DNA]</scope>
    <source>
        <strain evidence="13 14">HX-7-9</strain>
    </source>
</reference>
<dbReference type="Gene3D" id="2.40.160.10">
    <property type="entry name" value="Porin"/>
    <property type="match status" value="1"/>
</dbReference>
<name>A0A6B2KTK7_9NEIS</name>
<keyword evidence="4" id="KW-1134">Transmembrane beta strand</keyword>
<dbReference type="AlphaFoldDB" id="A0A6B2KTK7"/>
<evidence type="ECO:0000256" key="9">
    <source>
        <dbReference type="ARBA" id="ARBA00023136"/>
    </source>
</evidence>
<dbReference type="PRINTS" id="PR00184">
    <property type="entry name" value="NEISSPPORIN"/>
</dbReference>
<dbReference type="Pfam" id="PF13609">
    <property type="entry name" value="Porin_4"/>
    <property type="match status" value="1"/>
</dbReference>
<dbReference type="PANTHER" id="PTHR34501:SF9">
    <property type="entry name" value="MAJOR OUTER MEMBRANE PROTEIN P.IA"/>
    <property type="match status" value="1"/>
</dbReference>
<dbReference type="Proteomes" id="UP000482578">
    <property type="component" value="Unassembled WGS sequence"/>
</dbReference>